<evidence type="ECO:0000313" key="1">
    <source>
        <dbReference type="EMBL" id="SMQ98522.1"/>
    </source>
</evidence>
<organism evidence="2 4">
    <name type="scientific">Xanthomonas fragariae</name>
    <dbReference type="NCBI Taxonomy" id="48664"/>
    <lineage>
        <taxon>Bacteria</taxon>
        <taxon>Pseudomonadati</taxon>
        <taxon>Pseudomonadota</taxon>
        <taxon>Gammaproteobacteria</taxon>
        <taxon>Lysobacterales</taxon>
        <taxon>Lysobacteraceae</taxon>
        <taxon>Xanthomonas</taxon>
    </lineage>
</organism>
<proteinExistence type="predicted"/>
<dbReference type="AlphaFoldDB" id="A0A1Y6HQ88"/>
<dbReference type="Proteomes" id="UP000195877">
    <property type="component" value="Chromosome 1"/>
</dbReference>
<accession>A0A1Y6HQ88</accession>
<evidence type="ECO:0000313" key="4">
    <source>
        <dbReference type="Proteomes" id="UP000195953"/>
    </source>
</evidence>
<evidence type="ECO:0000313" key="2">
    <source>
        <dbReference type="EMBL" id="SMR04012.1"/>
    </source>
</evidence>
<dbReference type="EMBL" id="LT853882">
    <property type="protein sequence ID" value="SMQ98522.1"/>
    <property type="molecule type" value="Genomic_DNA"/>
</dbReference>
<evidence type="ECO:0000313" key="3">
    <source>
        <dbReference type="Proteomes" id="UP000195877"/>
    </source>
</evidence>
<sequence>MAAAIETRTGQLTLLGTSIKLFDTTPAVARALATRTGGKLIYASDIDGSVMIGYGSLATALDTCKQLQGSKGVGAIMPEVIQRAAQLL</sequence>
<reference evidence="2 4" key="2">
    <citation type="submission" date="2017-05" db="EMBL/GenBank/DDBJ databases">
        <authorList>
            <person name="Song R."/>
            <person name="Chenine A.L."/>
            <person name="Ruprecht R.M."/>
        </authorList>
    </citation>
    <scope>NUCLEOTIDE SEQUENCE [LARGE SCALE GENOMIC DNA]</scope>
    <source>
        <strain evidence="2">PD5205</strain>
    </source>
</reference>
<protein>
    <submittedName>
        <fullName evidence="2">Uncharacterized protein</fullName>
    </submittedName>
</protein>
<dbReference type="EMBL" id="LT853885">
    <property type="protein sequence ID" value="SMR04012.1"/>
    <property type="molecule type" value="Genomic_DNA"/>
</dbReference>
<dbReference type="Proteomes" id="UP000195953">
    <property type="component" value="Chromosome 1"/>
</dbReference>
<reference evidence="1 3" key="1">
    <citation type="submission" date="2017-05" db="EMBL/GenBank/DDBJ databases">
        <authorList>
            <person name="Blom J."/>
        </authorList>
    </citation>
    <scope>NUCLEOTIDE SEQUENCE [LARGE SCALE GENOMIC DNA]</scope>
    <source>
        <strain evidence="1">PD885</strain>
    </source>
</reference>
<keyword evidence="3" id="KW-1185">Reference proteome</keyword>
<gene>
    <name evidence="2" type="ORF">PD5205_02722</name>
    <name evidence="1" type="ORF">PD885_01271</name>
</gene>
<name>A0A1Y6HQ88_9XANT</name>